<feature type="region of interest" description="Disordered" evidence="4">
    <location>
        <begin position="1"/>
        <end position="37"/>
    </location>
</feature>
<evidence type="ECO:0000256" key="4">
    <source>
        <dbReference type="SAM" id="MobiDB-lite"/>
    </source>
</evidence>
<accession>A0A7S2Z0X5</accession>
<feature type="compositionally biased region" description="Low complexity" evidence="4">
    <location>
        <begin position="50"/>
        <end position="61"/>
    </location>
</feature>
<dbReference type="InterPro" id="IPR000504">
    <property type="entry name" value="RRM_dom"/>
</dbReference>
<dbReference type="PROSITE" id="PS50102">
    <property type="entry name" value="RRM"/>
    <property type="match status" value="2"/>
</dbReference>
<proteinExistence type="predicted"/>
<name>A0A7S2Z0X5_9CHLO</name>
<dbReference type="GO" id="GO:0003723">
    <property type="term" value="F:RNA binding"/>
    <property type="evidence" value="ECO:0007669"/>
    <property type="project" value="UniProtKB-UniRule"/>
</dbReference>
<reference evidence="6" key="1">
    <citation type="submission" date="2021-01" db="EMBL/GenBank/DDBJ databases">
        <authorList>
            <person name="Corre E."/>
            <person name="Pelletier E."/>
            <person name="Niang G."/>
            <person name="Scheremetjew M."/>
            <person name="Finn R."/>
            <person name="Kale V."/>
            <person name="Holt S."/>
            <person name="Cochrane G."/>
            <person name="Meng A."/>
            <person name="Brown T."/>
            <person name="Cohen L."/>
        </authorList>
    </citation>
    <scope>NUCLEOTIDE SEQUENCE</scope>
    <source>
        <strain evidence="6">RCC856</strain>
    </source>
</reference>
<dbReference type="InterPro" id="IPR035979">
    <property type="entry name" value="RBD_domain_sf"/>
</dbReference>
<feature type="compositionally biased region" description="Polar residues" evidence="4">
    <location>
        <begin position="410"/>
        <end position="432"/>
    </location>
</feature>
<keyword evidence="1" id="KW-0677">Repeat</keyword>
<keyword evidence="2 3" id="KW-0694">RNA-binding</keyword>
<dbReference type="AlphaFoldDB" id="A0A7S2Z0X5"/>
<feature type="region of interest" description="Disordered" evidence="4">
    <location>
        <begin position="50"/>
        <end position="71"/>
    </location>
</feature>
<dbReference type="PANTHER" id="PTHR13976">
    <property type="entry name" value="HETEROGENEOUS NUCLEAR RIBONUCLEOPROTEIN-RELATED"/>
    <property type="match status" value="1"/>
</dbReference>
<dbReference type="EMBL" id="HBHU01004129">
    <property type="protein sequence ID" value="CAE0015653.1"/>
    <property type="molecule type" value="Transcribed_RNA"/>
</dbReference>
<gene>
    <name evidence="6" type="ORF">CLAU1311_LOCUS2668</name>
</gene>
<feature type="region of interest" description="Disordered" evidence="4">
    <location>
        <begin position="344"/>
        <end position="441"/>
    </location>
</feature>
<protein>
    <recommendedName>
        <fullName evidence="5">RRM domain-containing protein</fullName>
    </recommendedName>
</protein>
<evidence type="ECO:0000313" key="6">
    <source>
        <dbReference type="EMBL" id="CAE0015653.1"/>
    </source>
</evidence>
<evidence type="ECO:0000256" key="3">
    <source>
        <dbReference type="PROSITE-ProRule" id="PRU00176"/>
    </source>
</evidence>
<dbReference type="Pfam" id="PF00076">
    <property type="entry name" value="RRM_1"/>
    <property type="match status" value="2"/>
</dbReference>
<feature type="domain" description="RRM" evidence="5">
    <location>
        <begin position="236"/>
        <end position="328"/>
    </location>
</feature>
<dbReference type="InterPro" id="IPR012677">
    <property type="entry name" value="Nucleotide-bd_a/b_plait_sf"/>
</dbReference>
<dbReference type="InterPro" id="IPR050666">
    <property type="entry name" value="ESRP"/>
</dbReference>
<feature type="region of interest" description="Disordered" evidence="4">
    <location>
        <begin position="169"/>
        <end position="206"/>
    </location>
</feature>
<organism evidence="6">
    <name type="scientific">Chloropicon laureae</name>
    <dbReference type="NCBI Taxonomy" id="464258"/>
    <lineage>
        <taxon>Eukaryota</taxon>
        <taxon>Viridiplantae</taxon>
        <taxon>Chlorophyta</taxon>
        <taxon>Chloropicophyceae</taxon>
        <taxon>Chloropicales</taxon>
        <taxon>Chloropicaceae</taxon>
        <taxon>Chloropicon</taxon>
    </lineage>
</organism>
<dbReference type="SMART" id="SM00360">
    <property type="entry name" value="RRM"/>
    <property type="match status" value="2"/>
</dbReference>
<feature type="domain" description="RRM" evidence="5">
    <location>
        <begin position="76"/>
        <end position="160"/>
    </location>
</feature>
<sequence>MNGTAAAVAAAPPAVGAMAQQVQAGEAPPTQQQQPPTAAAILDGDAAEDGGQAAGGFAPAGGDKRGPSSSVPTRAVVVRVRGLPFSAQDRDVRGFFEGLGVKDTVFTLTPNGRPTGEAFVEFAANVTLASVLSFQKASLGRRYIEIFKSSHKELVDAARSLPANSQLGGGLGGGAAGPGGHKGTGSGGLMGASSHGGGAHGGHGGGVMMSGGMMGGGLQQGGMKKQMILQTAPKGTVLKLRGLPYTTEERDVRGFFSDFKVLAVCLMTRPEREGRLGTCNGVAYVQFATPGEAESARLRKHKAMMGSRYIECMTHTHKQEVGVGMGAGVGVGPGVGVGVGVGMEMGMAPLQPPPPQTQPPPPMEQQPMEPPQAQAQPQPPPPQLEHPQQQQPQQPPQEGAGQNQGEATGAFQSSLFSHGGWFQQQTNSQQNIPPGYGWTIW</sequence>
<evidence type="ECO:0000256" key="1">
    <source>
        <dbReference type="ARBA" id="ARBA00022737"/>
    </source>
</evidence>
<dbReference type="Gene3D" id="3.30.70.330">
    <property type="match status" value="2"/>
</dbReference>
<evidence type="ECO:0000259" key="5">
    <source>
        <dbReference type="PROSITE" id="PS50102"/>
    </source>
</evidence>
<dbReference type="CDD" id="cd12254">
    <property type="entry name" value="RRM_hnRNPH_ESRPs_RBM12_like"/>
    <property type="match status" value="1"/>
</dbReference>
<feature type="compositionally biased region" description="Pro residues" evidence="4">
    <location>
        <begin position="350"/>
        <end position="370"/>
    </location>
</feature>
<feature type="compositionally biased region" description="Low complexity" evidence="4">
    <location>
        <begin position="385"/>
        <end position="405"/>
    </location>
</feature>
<evidence type="ECO:0000256" key="2">
    <source>
        <dbReference type="ARBA" id="ARBA00022884"/>
    </source>
</evidence>
<dbReference type="SUPFAM" id="SSF54928">
    <property type="entry name" value="RNA-binding domain, RBD"/>
    <property type="match status" value="1"/>
</dbReference>